<evidence type="ECO:0000256" key="4">
    <source>
        <dbReference type="SAM" id="MobiDB-lite"/>
    </source>
</evidence>
<dbReference type="Gene3D" id="1.50.10.10">
    <property type="match status" value="1"/>
</dbReference>
<evidence type="ECO:0000256" key="3">
    <source>
        <dbReference type="ARBA" id="ARBA00022801"/>
    </source>
</evidence>
<feature type="chain" id="PRO_5016333648" description="alpha-L-rhamnosidase" evidence="5">
    <location>
        <begin position="29"/>
        <end position="1576"/>
    </location>
</feature>
<dbReference type="PANTHER" id="PTHR33307">
    <property type="entry name" value="ALPHA-RHAMNOSIDASE (EUROFUNG)"/>
    <property type="match status" value="1"/>
</dbReference>
<dbReference type="InterPro" id="IPR008902">
    <property type="entry name" value="Rhamnosid_concanavalin"/>
</dbReference>
<dbReference type="Gene3D" id="2.60.120.260">
    <property type="entry name" value="Galactose-binding domain-like"/>
    <property type="match status" value="4"/>
</dbReference>
<dbReference type="Pfam" id="PF05592">
    <property type="entry name" value="Bac_rhamnosid"/>
    <property type="match status" value="1"/>
</dbReference>
<protein>
    <recommendedName>
        <fullName evidence="2">alpha-L-rhamnosidase</fullName>
        <ecNumber evidence="2">3.2.1.40</ecNumber>
    </recommendedName>
</protein>
<dbReference type="InterPro" id="IPR008928">
    <property type="entry name" value="6-hairpin_glycosidase_sf"/>
</dbReference>
<dbReference type="EMBL" id="QGKS01000223">
    <property type="protein sequence ID" value="PWR14617.1"/>
    <property type="molecule type" value="Genomic_DNA"/>
</dbReference>
<dbReference type="InterPro" id="IPR016007">
    <property type="entry name" value="Alpha_rhamnosid"/>
</dbReference>
<dbReference type="GO" id="GO:0005975">
    <property type="term" value="P:carbohydrate metabolic process"/>
    <property type="evidence" value="ECO:0007669"/>
    <property type="project" value="InterPro"/>
</dbReference>
<dbReference type="InterPro" id="IPR013737">
    <property type="entry name" value="Bac_rhamnosid_N"/>
</dbReference>
<dbReference type="SUPFAM" id="SSF49785">
    <property type="entry name" value="Galactose-binding domain-like"/>
    <property type="match status" value="3"/>
</dbReference>
<comment type="catalytic activity">
    <reaction evidence="1">
        <text>Hydrolysis of terminal non-reducing alpha-L-rhamnose residues in alpha-L-rhamnosides.</text>
        <dbReference type="EC" id="3.2.1.40"/>
    </reaction>
</comment>
<reference evidence="7 8" key="1">
    <citation type="submission" date="2018-05" db="EMBL/GenBank/DDBJ databases">
        <title>Micromonosporas from Atacama Desert.</title>
        <authorList>
            <person name="Carro L."/>
            <person name="Golinska P."/>
            <person name="Klenk H.-P."/>
            <person name="Goodfellow M."/>
        </authorList>
    </citation>
    <scope>NUCLEOTIDE SEQUENCE [LARGE SCALE GENOMIC DNA]</scope>
    <source>
        <strain evidence="7 8">4G51</strain>
    </source>
</reference>
<dbReference type="Gene3D" id="2.60.40.10">
    <property type="entry name" value="Immunoglobulins"/>
    <property type="match status" value="1"/>
</dbReference>
<evidence type="ECO:0000256" key="5">
    <source>
        <dbReference type="SAM" id="SignalP"/>
    </source>
</evidence>
<dbReference type="RefSeq" id="WP_109802216.1">
    <property type="nucleotide sequence ID" value="NZ_QGKS01000223.1"/>
</dbReference>
<dbReference type="Pfam" id="PF08531">
    <property type="entry name" value="Bac_rhamnosid_N"/>
    <property type="match status" value="2"/>
</dbReference>
<dbReference type="PROSITE" id="PS50022">
    <property type="entry name" value="FA58C_3"/>
    <property type="match status" value="1"/>
</dbReference>
<dbReference type="Pfam" id="PF25788">
    <property type="entry name" value="Ig_Rha78A_N"/>
    <property type="match status" value="1"/>
</dbReference>
<dbReference type="InterPro" id="IPR035398">
    <property type="entry name" value="Bac_rhamnosid_C"/>
</dbReference>
<dbReference type="InterPro" id="IPR008979">
    <property type="entry name" value="Galactose-bd-like_sf"/>
</dbReference>
<evidence type="ECO:0000256" key="1">
    <source>
        <dbReference type="ARBA" id="ARBA00001445"/>
    </source>
</evidence>
<dbReference type="InterPro" id="IPR035396">
    <property type="entry name" value="Bac_rhamnosid6H"/>
</dbReference>
<feature type="domain" description="F5/8 type C" evidence="6">
    <location>
        <begin position="1403"/>
        <end position="1572"/>
    </location>
</feature>
<evidence type="ECO:0000313" key="7">
    <source>
        <dbReference type="EMBL" id="PWR14617.1"/>
    </source>
</evidence>
<sequence length="1576" mass="168029">MSSRPRNAFLALSLVALVVSLAPPPAVAASAPALSVTALETEHAHNPLGIDAARPRLGWTLSSSERGQRQTGYEILVATSPGRLEPGEADVWDSGRVSSSATFDVRYAGPDLASRTRYWWRVRSWDAQGRASGFSPPASFETAFLDANQWTGSWIGAPVATADKPNLQGASWIWYPEGEPGNSAPAATRVFRRGFSVPSVAELTSARLVMTGDDGFTAWIDGTQVASADPRPELESWRSPVVTDVTSAVRDGANVLAVAATNGRVSPAGLLGRLELRYADGTTTRVDTDGTWRSATGPTDGWQQVGFDDTAWPAAKVITAWGGSPWGQVSPAAPTAPEPLLRKEFAVRDTPVRRARLYLSGVAYAEATLNGRPTTDTVLEPGFTRYDRTVQYVTRDVTGNLRPGTNALGVRLGRGFYGMTQANVWNWHTTQWTGEPRVLGQLEIEYTDGTRQVIATDGSWRTAEGPVRYDSLYGGETYDARTEQPGWDAPGFDAGAWRPAVVVTAPAGRLVAESQEPIRVTETLRPTKVTSPRSGVYVFHLPRNVAGWARVRVQGAGGTKVTLRYGEMLDAGGNLVSANGLVTGRFQTDEYVLAGRAEPEQWESRYTYKGFQYVEVTGWPGTPTIEDLDARVVHSDLASVGDWSSSQPLFETVRELTRHTVLNNTHGIPTDTPMYEKNGWAGDAQLMAETDMFEFDMRRLYEKWLGDIRDSQGADGLVPGIAPDNGWGLGWPGQAPPWDAAYVLIPWAMYERYGDRDILAAHYPDIREYIEYEIGRAPAGLHSSSLNDYLAPGYGGNSPEDPTLAGTAYAYANVSAMAQIADALGKDADAGRYRAAAAKIRDAFNAAFLRGDAYVTSSDPGYRQTNNLLPLAFDMVPADEVDAVVARLVREIGVKGDHLDTGALGTKFLLTELTRRGYGDLAYRIATQRTYPSWGYWIDNGATSLWERWDLGARSRDHAFLGGAIGEWFYEDLAGIRPTAPGYERFDVAPQLVGDLTSASARLNTVRGVVASGWRKRDGGALDLDVTVPVGATATVSVPAANRWAVIESGRPAADSPGVTFVKFAGGRAVFSVGSGTYAFRTGPQAARIGAATDAASALGDAVTDAQLNPGQRGYADARTRSIADALRQSLEKTARGDIDVAGQLVQQTLAAEAHMSRWLDRQDGLPDADRQRLGQTLTALHKALSEASAVLLGITVELTGVDEPLVAGSTTRLTAVVRNSGAAPVRDVGVAAGAPDGWTVRAGGDTGTGAIRPGDAFSVPLDVTAPLSASADSVPLHLTLGWTAGGGTADTAYDEFLAVRPAVTVGTPRAGAWPDQPGTPVTVDVPVANAADVALAGTAEASAPQGWTVSPATAQLRVPAGGAADVQLRLTPTGAAVPASADIALSLTLQPEGRTDELRLPATVRLGNLARGRPVAAAHSLEVANWSKSLLVDGKRRSEDSAKGYTSDPPANSRDTVEWLSVDLGAPTSLDRVVLHPRTQTPNDNGVPADGAAFPRTFQIQTSDDGSTWKAVRTVTDHVQQGTTPQAYTFDGAVTARYVRVYVTVLGEPAGDDAQRGLYRLQLAELEAYGAQVKP</sequence>
<dbReference type="EC" id="3.2.1.40" evidence="2"/>
<dbReference type="SUPFAM" id="SSF48208">
    <property type="entry name" value="Six-hairpin glycosidases"/>
    <property type="match status" value="1"/>
</dbReference>
<dbReference type="InterPro" id="IPR000421">
    <property type="entry name" value="FA58C"/>
</dbReference>
<dbReference type="Proteomes" id="UP000246050">
    <property type="component" value="Unassembled WGS sequence"/>
</dbReference>
<gene>
    <name evidence="7" type="ORF">DKT69_15240</name>
</gene>
<feature type="signal peptide" evidence="5">
    <location>
        <begin position="1"/>
        <end position="28"/>
    </location>
</feature>
<keyword evidence="5" id="KW-0732">Signal</keyword>
<dbReference type="Pfam" id="PF17390">
    <property type="entry name" value="Bac_rhamnosid_C"/>
    <property type="match status" value="1"/>
</dbReference>
<dbReference type="Pfam" id="PF00754">
    <property type="entry name" value="F5_F8_type_C"/>
    <property type="match status" value="1"/>
</dbReference>
<dbReference type="InterPro" id="IPR018905">
    <property type="entry name" value="A-galactase_NEW3"/>
</dbReference>
<name>A0A317DJ65_9ACTN</name>
<proteinExistence type="predicted"/>
<dbReference type="Gene3D" id="2.60.420.10">
    <property type="entry name" value="Maltose phosphorylase, domain 3"/>
    <property type="match status" value="1"/>
</dbReference>
<evidence type="ECO:0000313" key="8">
    <source>
        <dbReference type="Proteomes" id="UP000246050"/>
    </source>
</evidence>
<dbReference type="PANTHER" id="PTHR33307:SF6">
    <property type="entry name" value="ALPHA-RHAMNOSIDASE (EUROFUNG)-RELATED"/>
    <property type="match status" value="1"/>
</dbReference>
<dbReference type="Pfam" id="PF17389">
    <property type="entry name" value="Bac_rhamnosid6H"/>
    <property type="match status" value="1"/>
</dbReference>
<organism evidence="7 8">
    <name type="scientific">Micromonospora sicca</name>
    <dbReference type="NCBI Taxonomy" id="2202420"/>
    <lineage>
        <taxon>Bacteria</taxon>
        <taxon>Bacillati</taxon>
        <taxon>Actinomycetota</taxon>
        <taxon>Actinomycetes</taxon>
        <taxon>Micromonosporales</taxon>
        <taxon>Micromonosporaceae</taxon>
        <taxon>Micromonospora</taxon>
    </lineage>
</organism>
<dbReference type="Pfam" id="PF10633">
    <property type="entry name" value="NPCBM_assoc"/>
    <property type="match status" value="1"/>
</dbReference>
<feature type="region of interest" description="Disordered" evidence="4">
    <location>
        <begin position="1436"/>
        <end position="1455"/>
    </location>
</feature>
<evidence type="ECO:0000256" key="2">
    <source>
        <dbReference type="ARBA" id="ARBA00012652"/>
    </source>
</evidence>
<dbReference type="OrthoDB" id="9761045at2"/>
<comment type="caution">
    <text evidence="7">The sequence shown here is derived from an EMBL/GenBank/DDBJ whole genome shotgun (WGS) entry which is preliminary data.</text>
</comment>
<dbReference type="InterPro" id="IPR013783">
    <property type="entry name" value="Ig-like_fold"/>
</dbReference>
<keyword evidence="3" id="KW-0378">Hydrolase</keyword>
<dbReference type="GO" id="GO:0030596">
    <property type="term" value="F:alpha-L-rhamnosidase activity"/>
    <property type="evidence" value="ECO:0007669"/>
    <property type="project" value="UniProtKB-EC"/>
</dbReference>
<accession>A0A317DJ65</accession>
<dbReference type="InterPro" id="IPR012341">
    <property type="entry name" value="6hp_glycosidase-like_sf"/>
</dbReference>
<evidence type="ECO:0000259" key="6">
    <source>
        <dbReference type="PROSITE" id="PS50022"/>
    </source>
</evidence>